<proteinExistence type="predicted"/>
<comment type="caution">
    <text evidence="8">Lacks conserved residue(s) required for the propagation of feature annotation.</text>
</comment>
<dbReference type="AlphaFoldDB" id="A0A4U1FID3"/>
<evidence type="ECO:0000256" key="8">
    <source>
        <dbReference type="PROSITE-ProRule" id="PRU00500"/>
    </source>
</evidence>
<name>A0A4U1FID3_MONMO</name>
<dbReference type="GO" id="GO:0005923">
    <property type="term" value="C:bicellular tight junction"/>
    <property type="evidence" value="ECO:0007669"/>
    <property type="project" value="TreeGrafter"/>
</dbReference>
<evidence type="ECO:0000313" key="13">
    <source>
        <dbReference type="Proteomes" id="UP000308365"/>
    </source>
</evidence>
<dbReference type="GO" id="GO:0098641">
    <property type="term" value="F:cadherin binding involved in cell-cell adhesion"/>
    <property type="evidence" value="ECO:0007669"/>
    <property type="project" value="TreeGrafter"/>
</dbReference>
<keyword evidence="10" id="KW-0812">Transmembrane</keyword>
<keyword evidence="10" id="KW-0472">Membrane</keyword>
<evidence type="ECO:0000256" key="2">
    <source>
        <dbReference type="ARBA" id="ARBA00015562"/>
    </source>
</evidence>
<dbReference type="PANTHER" id="PTHR14168:SF2">
    <property type="entry name" value="EPITHELIAL CELL ADHESION MOLECULE"/>
    <property type="match status" value="1"/>
</dbReference>
<evidence type="ECO:0000256" key="10">
    <source>
        <dbReference type="SAM" id="Phobius"/>
    </source>
</evidence>
<dbReference type="EMBL" id="RWIC01000111">
    <property type="protein sequence ID" value="TKC49672.1"/>
    <property type="molecule type" value="Genomic_DNA"/>
</dbReference>
<gene>
    <name evidence="12" type="ORF">EI555_007401</name>
</gene>
<evidence type="ECO:0000256" key="1">
    <source>
        <dbReference type="ARBA" id="ARBA00004591"/>
    </source>
</evidence>
<evidence type="ECO:0000256" key="5">
    <source>
        <dbReference type="ARBA" id="ARBA00024978"/>
    </source>
</evidence>
<dbReference type="InterPro" id="IPR049420">
    <property type="entry name" value="EPCAM-Trop-2_C"/>
</dbReference>
<feature type="region of interest" description="Disordered" evidence="9">
    <location>
        <begin position="217"/>
        <end position="248"/>
    </location>
</feature>
<dbReference type="PROSITE" id="PS51162">
    <property type="entry name" value="THYROGLOBULIN_1_2"/>
    <property type="match status" value="1"/>
</dbReference>
<dbReference type="GO" id="GO:0016328">
    <property type="term" value="C:lateral plasma membrane"/>
    <property type="evidence" value="ECO:0007669"/>
    <property type="project" value="UniProtKB-SubCell"/>
</dbReference>
<feature type="non-terminal residue" evidence="12">
    <location>
        <position position="1"/>
    </location>
</feature>
<comment type="subcellular location">
    <subcellularLocation>
        <location evidence="1">Lateral cell membrane</location>
        <topology evidence="1">Single-pass type I membrane protein</topology>
    </subcellularLocation>
</comment>
<comment type="function">
    <text evidence="5">May act as a physical homophilic interaction molecule between intestinal epithelial cells (IECs) and intraepithelial lymphocytes (IELs) at the mucosal epithelium for providing immunological barrier as a first line of defense against mucosal infection. Plays a role in embryonic stem cells proliferation and differentiation. Up-regulates the expression of FABP5, MYC and cyclins A and E.</text>
</comment>
<evidence type="ECO:0000256" key="4">
    <source>
        <dbReference type="ARBA" id="ARBA00023157"/>
    </source>
</evidence>
<evidence type="ECO:0000256" key="9">
    <source>
        <dbReference type="SAM" id="MobiDB-lite"/>
    </source>
</evidence>
<organism evidence="12 13">
    <name type="scientific">Monodon monoceros</name>
    <name type="common">Narwhal</name>
    <name type="synonym">Ceratodon monodon</name>
    <dbReference type="NCBI Taxonomy" id="40151"/>
    <lineage>
        <taxon>Eukaryota</taxon>
        <taxon>Metazoa</taxon>
        <taxon>Chordata</taxon>
        <taxon>Craniata</taxon>
        <taxon>Vertebrata</taxon>
        <taxon>Euteleostomi</taxon>
        <taxon>Mammalia</taxon>
        <taxon>Eutheria</taxon>
        <taxon>Laurasiatheria</taxon>
        <taxon>Artiodactyla</taxon>
        <taxon>Whippomorpha</taxon>
        <taxon>Cetacea</taxon>
        <taxon>Odontoceti</taxon>
        <taxon>Monodontidae</taxon>
        <taxon>Monodon</taxon>
    </lineage>
</organism>
<evidence type="ECO:0000313" key="12">
    <source>
        <dbReference type="EMBL" id="TKC49672.1"/>
    </source>
</evidence>
<dbReference type="Pfam" id="PF21283">
    <property type="entry name" value="EPCAM-Trop-2_C"/>
    <property type="match status" value="1"/>
</dbReference>
<dbReference type="InterPro" id="IPR036857">
    <property type="entry name" value="Thyroglobulin_1_sf"/>
</dbReference>
<dbReference type="InterPro" id="IPR043406">
    <property type="entry name" value="EPCAM/Trop-2"/>
</dbReference>
<dbReference type="Proteomes" id="UP000308365">
    <property type="component" value="Unassembled WGS sequence"/>
</dbReference>
<evidence type="ECO:0000256" key="7">
    <source>
        <dbReference type="ARBA" id="ARBA00046807"/>
    </source>
</evidence>
<dbReference type="InterPro" id="IPR000716">
    <property type="entry name" value="Thyroglobulin_1"/>
</dbReference>
<feature type="region of interest" description="Disordered" evidence="9">
    <location>
        <begin position="174"/>
        <end position="201"/>
    </location>
</feature>
<sequence length="598" mass="64683">AVTARLGPADGANGALGCAGLSRGFEAWVLVSIAETKTHWAELAVDASPLDASQGQKAMEAESFRQTLGNGLPAPHCSEAPSHAAVATMNDGQFSHQTFCSEDTYMRLASQHHGTSVGLGFQLHPELELETNLWPYGDVNSRADMALVHLVCSFPVVHLWEQGVHLPLLSHPSAPPQPPAALLPSRRHPGPSPSPGMFEVCSPGSLSPANLGLRAGLTARGADRPITSKGRTRRGDGPPRVNGAASPERRGGRLCGHLAVILLMRTCVAQALRHGAGHGLPGPYSPPAASRPSRPCPCMRSKAPSAPGPCVRAAACRGGHGPGKVCVCENYKLTTGSAPVYIRCCTAFCHLHKTGYEMFGDDGRNDSQSLEEEGSQRTLSRLTMGSRDKGLFKAKQCNGTSTCWCVDTAGVRRTDKDSEISCSEPVRTYWIVGELKHKREKPYEDQSLYTALKEVIISRYQLDPKYITDILYENDAITVDLVQNSQEIQNDVDIDDVAYYFEKDVKGESLFQSKRMGLKGLQAGIMAVIVVVAIAVTAGIMLVVSRKKRMAKYEKAEIKDMGEMHWELKQSSLCVEVHYCSFSAISHSRCSKPSKHAD</sequence>
<comment type="caution">
    <text evidence="12">The sequence shown here is derived from an EMBL/GenBank/DDBJ whole genome shotgun (WGS) entry which is preliminary data.</text>
</comment>
<keyword evidence="4" id="KW-1015">Disulfide bond</keyword>
<dbReference type="Gene3D" id="4.10.800.10">
    <property type="entry name" value="Thyroglobulin type-1"/>
    <property type="match status" value="1"/>
</dbReference>
<feature type="transmembrane region" description="Helical" evidence="10">
    <location>
        <begin position="523"/>
        <end position="544"/>
    </location>
</feature>
<evidence type="ECO:0000259" key="11">
    <source>
        <dbReference type="PROSITE" id="PS51162"/>
    </source>
</evidence>
<accession>A0A4U1FID3</accession>
<keyword evidence="10" id="KW-1133">Transmembrane helix</keyword>
<dbReference type="PANTHER" id="PTHR14168">
    <property type="entry name" value="TUMOR-ASSOCIATED CALCIUM SIGNAL TRANSDUCER"/>
    <property type="match status" value="1"/>
</dbReference>
<dbReference type="SMART" id="SM00211">
    <property type="entry name" value="TY"/>
    <property type="match status" value="1"/>
</dbReference>
<protein>
    <recommendedName>
        <fullName evidence="2">Epithelial cell adhesion molecule</fullName>
    </recommendedName>
    <alternativeName>
        <fullName evidence="6">Tumor-associated calcium signal transducer 1</fullName>
    </alternativeName>
</protein>
<feature type="domain" description="Thyroglobulin type-1" evidence="11">
    <location>
        <begin position="346"/>
        <end position="422"/>
    </location>
</feature>
<keyword evidence="3" id="KW-1003">Cell membrane</keyword>
<evidence type="ECO:0000256" key="3">
    <source>
        <dbReference type="ARBA" id="ARBA00022475"/>
    </source>
</evidence>
<dbReference type="SUPFAM" id="SSF57610">
    <property type="entry name" value="Thyroglobulin type-1 domain"/>
    <property type="match status" value="1"/>
</dbReference>
<comment type="subunit">
    <text evidence="7">Monomer. Interacts with phosphorylated CLDN7.</text>
</comment>
<evidence type="ECO:0000256" key="6">
    <source>
        <dbReference type="ARBA" id="ARBA00031829"/>
    </source>
</evidence>
<dbReference type="Pfam" id="PF00086">
    <property type="entry name" value="Thyroglobulin_1"/>
    <property type="match status" value="1"/>
</dbReference>
<reference evidence="13" key="1">
    <citation type="journal article" date="2019" name="IScience">
        <title>Narwhal Genome Reveals Long-Term Low Genetic Diversity despite Current Large Abundance Size.</title>
        <authorList>
            <person name="Westbury M.V."/>
            <person name="Petersen B."/>
            <person name="Garde E."/>
            <person name="Heide-Jorgensen M.P."/>
            <person name="Lorenzen E.D."/>
        </authorList>
    </citation>
    <scope>NUCLEOTIDE SEQUENCE [LARGE SCALE GENOMIC DNA]</scope>
</reference>